<feature type="chain" id="PRO_5043900468" evidence="2">
    <location>
        <begin position="16"/>
        <end position="704"/>
    </location>
</feature>
<dbReference type="EMBL" id="JAVHJO010000003">
    <property type="protein sequence ID" value="KAK6541960.1"/>
    <property type="molecule type" value="Genomic_DNA"/>
</dbReference>
<gene>
    <name evidence="3" type="ORF">TWF694_007733</name>
</gene>
<evidence type="ECO:0000256" key="1">
    <source>
        <dbReference type="SAM" id="MobiDB-lite"/>
    </source>
</evidence>
<feature type="compositionally biased region" description="Pro residues" evidence="1">
    <location>
        <begin position="630"/>
        <end position="639"/>
    </location>
</feature>
<evidence type="ECO:0000256" key="2">
    <source>
        <dbReference type="SAM" id="SignalP"/>
    </source>
</evidence>
<protein>
    <submittedName>
        <fullName evidence="3">Uncharacterized protein</fullName>
    </submittedName>
</protein>
<feature type="region of interest" description="Disordered" evidence="1">
    <location>
        <begin position="664"/>
        <end position="704"/>
    </location>
</feature>
<feature type="signal peptide" evidence="2">
    <location>
        <begin position="1"/>
        <end position="15"/>
    </location>
</feature>
<keyword evidence="2" id="KW-0732">Signal</keyword>
<feature type="compositionally biased region" description="Low complexity" evidence="1">
    <location>
        <begin position="605"/>
        <end position="616"/>
    </location>
</feature>
<comment type="caution">
    <text evidence="3">The sequence shown here is derived from an EMBL/GenBank/DDBJ whole genome shotgun (WGS) entry which is preliminary data.</text>
</comment>
<evidence type="ECO:0000313" key="4">
    <source>
        <dbReference type="Proteomes" id="UP001365542"/>
    </source>
</evidence>
<organism evidence="3 4">
    <name type="scientific">Orbilia ellipsospora</name>
    <dbReference type="NCBI Taxonomy" id="2528407"/>
    <lineage>
        <taxon>Eukaryota</taxon>
        <taxon>Fungi</taxon>
        <taxon>Dikarya</taxon>
        <taxon>Ascomycota</taxon>
        <taxon>Pezizomycotina</taxon>
        <taxon>Orbiliomycetes</taxon>
        <taxon>Orbiliales</taxon>
        <taxon>Orbiliaceae</taxon>
        <taxon>Orbilia</taxon>
    </lineage>
</organism>
<keyword evidence="4" id="KW-1185">Reference proteome</keyword>
<dbReference type="Proteomes" id="UP001365542">
    <property type="component" value="Unassembled WGS sequence"/>
</dbReference>
<proteinExistence type="predicted"/>
<accession>A0AAV9XIL0</accession>
<reference evidence="3 4" key="1">
    <citation type="submission" date="2019-10" db="EMBL/GenBank/DDBJ databases">
        <authorList>
            <person name="Palmer J.M."/>
        </authorList>
    </citation>
    <scope>NUCLEOTIDE SEQUENCE [LARGE SCALE GENOMIC DNA]</scope>
    <source>
        <strain evidence="3 4">TWF694</strain>
    </source>
</reference>
<feature type="region of interest" description="Disordered" evidence="1">
    <location>
        <begin position="572"/>
        <end position="649"/>
    </location>
</feature>
<name>A0AAV9XIL0_9PEZI</name>
<evidence type="ECO:0000313" key="3">
    <source>
        <dbReference type="EMBL" id="KAK6541960.1"/>
    </source>
</evidence>
<feature type="region of interest" description="Disordered" evidence="1">
    <location>
        <begin position="393"/>
        <end position="430"/>
    </location>
</feature>
<dbReference type="AlphaFoldDB" id="A0AAV9XIL0"/>
<feature type="compositionally biased region" description="Pro residues" evidence="1">
    <location>
        <begin position="578"/>
        <end position="604"/>
    </location>
</feature>
<sequence length="704" mass="70251">MRPGSLLFLGGLVAAVEDLLFHEDYAGWEDSVASSSLYNYTWTYNVVTDAVWQSMSVNDFKQYKAIIIGDPIESDPSYLDELMPNRKTWGAAVEGNVIIIGTDTSNHYGNAQDLMSNGIAFAATGKGTGLYFSLSKYYGGLNETNVPVLDIFGNFSVRGDLNTDSSDECYDDVHIVARNQVLNGITDYSLSNWSCSVHEAFVNFPSTGSQSFVPLAIAQDVPGDGSRKFSDGTSGIPYIIVRGEVSPVGCGNGRIDPGEECDGGSGCNAQCRFSGPAKSKAGPIAGGVVGTVAAVAALGTLGFLAVTKTALGAKAAAAVGIGASGGAGGGAGGGSGAAGAAGAMYVPTGIEGKAAAAAGMYVPTGVEGKAAAAASHGAGHAVHAAHGAAQATQGLSAAVPPGDGGATSALSSGAVPPPVDPTSAAGAATAMAPPAPPPVYVPGAETAMTQAPGATAGAGFASAAPGAAGAGAGGAGMAPGLASAGGAGFAPGAASAGGLATASGTTGGGLTVGQTVGTSLAAGAAGFVAGIGGLLGRKKKNKEVSPDAEAMPLPPMAPNQQQQVFYSETSAPQQYYPPVSPPQQYYPPVPPPQQYYPPVSPPPQQYYSPVSPQPQGYYPPPPQESLYAPTPAPVSPPVAPYDEKEIKTGETSNTAYLNVGVQEVVPTPSHEVQGDPISRAEMPVSEQPYIPPPPPSNLGGKEYQ</sequence>
<feature type="compositionally biased region" description="Low complexity" evidence="1">
    <location>
        <begin position="421"/>
        <end position="430"/>
    </location>
</feature>